<sequence>MSDLRKGMARHPKYGVTYRKRDFTQKRVAVLCSMLLAGTKSHKEIAAEIGCAKWSIKRFTGQLRLQGYDVPQDKAVRDHVFTRERAVEIAKTGDIEGALLEWTPDW</sequence>
<organism evidence="1 2">
    <name type="scientific">Spiribacter salinus</name>
    <dbReference type="NCBI Taxonomy" id="1335746"/>
    <lineage>
        <taxon>Bacteria</taxon>
        <taxon>Pseudomonadati</taxon>
        <taxon>Pseudomonadota</taxon>
        <taxon>Gammaproteobacteria</taxon>
        <taxon>Chromatiales</taxon>
        <taxon>Ectothiorhodospiraceae</taxon>
        <taxon>Spiribacter</taxon>
    </lineage>
</organism>
<feature type="non-terminal residue" evidence="1">
    <location>
        <position position="106"/>
    </location>
</feature>
<reference evidence="1 2" key="1">
    <citation type="submission" date="2019-06" db="EMBL/GenBank/DDBJ databases">
        <title>Metagenome assembled Genome of Spiribacter salinus SL48-SHIP from the microbial mat of Salt Lake 48 (Novosibirsk region, Russia).</title>
        <authorList>
            <person name="Shipova A."/>
            <person name="Rozanov A.S."/>
            <person name="Bryanskaya A.V."/>
            <person name="Peltek S.E."/>
        </authorList>
    </citation>
    <scope>NUCLEOTIDE SEQUENCE [LARGE SCALE GENOMIC DNA]</scope>
    <source>
        <strain evidence="1">SL48-SHIP-2</strain>
    </source>
</reference>
<dbReference type="EMBL" id="VIFK01000719">
    <property type="protein sequence ID" value="TQE90558.1"/>
    <property type="molecule type" value="Genomic_DNA"/>
</dbReference>
<proteinExistence type="predicted"/>
<gene>
    <name evidence="1" type="ORF">FKY71_20425</name>
</gene>
<protein>
    <recommendedName>
        <fullName evidence="3">Helix-turn-helix domain-containing protein</fullName>
    </recommendedName>
</protein>
<comment type="caution">
    <text evidence="1">The sequence shown here is derived from an EMBL/GenBank/DDBJ whole genome shotgun (WGS) entry which is preliminary data.</text>
</comment>
<evidence type="ECO:0000313" key="1">
    <source>
        <dbReference type="EMBL" id="TQE90558.1"/>
    </source>
</evidence>
<evidence type="ECO:0000313" key="2">
    <source>
        <dbReference type="Proteomes" id="UP000315400"/>
    </source>
</evidence>
<evidence type="ECO:0008006" key="3">
    <source>
        <dbReference type="Google" id="ProtNLM"/>
    </source>
</evidence>
<accession>A0A540V1E0</accession>
<name>A0A540V1E0_9GAMM</name>
<dbReference type="AlphaFoldDB" id="A0A540V1E0"/>
<dbReference type="Proteomes" id="UP000315400">
    <property type="component" value="Unassembled WGS sequence"/>
</dbReference>